<dbReference type="InterPro" id="IPR024510">
    <property type="entry name" value="DUF2589"/>
</dbReference>
<dbReference type="RefSeq" id="WP_180678293.1">
    <property type="nucleotide sequence ID" value="NZ_JACCKA010000055.1"/>
</dbReference>
<dbReference type="Proteomes" id="UP000578091">
    <property type="component" value="Unassembled WGS sequence"/>
</dbReference>
<accession>A0A853JB98</accession>
<sequence>MAGQVSLDALIQGIAGAVIDAQDQIEQHQVANLAGYFDGDHRPKSLLLRLPSLNPDAAPGDEDFYRAPLLSLVPTNQLRIKDVRISFDTNLGEIAQQPPEAAGTAAKAEDWPGADGLPRTTINIDPQAGPAGRGFGAVRVVMRVESCEAPEGAARLLNHLAQTQGVVKTVNVG</sequence>
<evidence type="ECO:0000313" key="2">
    <source>
        <dbReference type="Proteomes" id="UP000578091"/>
    </source>
</evidence>
<dbReference type="EMBL" id="JACCKA010000055">
    <property type="protein sequence ID" value="NZA26503.1"/>
    <property type="molecule type" value="Genomic_DNA"/>
</dbReference>
<evidence type="ECO:0000313" key="1">
    <source>
        <dbReference type="EMBL" id="NZA26503.1"/>
    </source>
</evidence>
<protein>
    <submittedName>
        <fullName evidence="1">DUF2589 domain-containing protein</fullName>
    </submittedName>
</protein>
<proteinExistence type="predicted"/>
<dbReference type="AlphaFoldDB" id="A0A853JB98"/>
<dbReference type="Pfam" id="PF11655">
    <property type="entry name" value="DUF2589"/>
    <property type="match status" value="1"/>
</dbReference>
<keyword evidence="2" id="KW-1185">Reference proteome</keyword>
<reference evidence="1 2" key="1">
    <citation type="submission" date="2020-07" db="EMBL/GenBank/DDBJ databases">
        <title>Luteimonas sp. SJ-92.</title>
        <authorList>
            <person name="Huang X.-X."/>
            <person name="Xu L."/>
            <person name="Sun J.-Q."/>
        </authorList>
    </citation>
    <scope>NUCLEOTIDE SEQUENCE [LARGE SCALE GENOMIC DNA]</scope>
    <source>
        <strain evidence="1 2">SJ-92</strain>
    </source>
</reference>
<gene>
    <name evidence="1" type="ORF">H0E84_08900</name>
</gene>
<organism evidence="1 2">
    <name type="scientific">Luteimonas salinisoli</name>
    <dbReference type="NCBI Taxonomy" id="2752307"/>
    <lineage>
        <taxon>Bacteria</taxon>
        <taxon>Pseudomonadati</taxon>
        <taxon>Pseudomonadota</taxon>
        <taxon>Gammaproteobacteria</taxon>
        <taxon>Lysobacterales</taxon>
        <taxon>Lysobacteraceae</taxon>
        <taxon>Luteimonas</taxon>
    </lineage>
</organism>
<name>A0A853JB98_9GAMM</name>
<comment type="caution">
    <text evidence="1">The sequence shown here is derived from an EMBL/GenBank/DDBJ whole genome shotgun (WGS) entry which is preliminary data.</text>
</comment>